<organism evidence="4 5">
    <name type="scientific">Aquirufa ecclesiirivi</name>
    <dbReference type="NCBI Taxonomy" id="2715124"/>
    <lineage>
        <taxon>Bacteria</taxon>
        <taxon>Pseudomonadati</taxon>
        <taxon>Bacteroidota</taxon>
        <taxon>Cytophagia</taxon>
        <taxon>Cytophagales</taxon>
        <taxon>Flectobacillaceae</taxon>
        <taxon>Aquirufa</taxon>
    </lineage>
</organism>
<dbReference type="Pfam" id="PF00005">
    <property type="entry name" value="ABC_tran"/>
    <property type="match status" value="2"/>
</dbReference>
<name>A0ABT4JCA1_9BACT</name>
<evidence type="ECO:0000313" key="5">
    <source>
        <dbReference type="Proteomes" id="UP001321186"/>
    </source>
</evidence>
<dbReference type="EMBL" id="JAANOH010000001">
    <property type="protein sequence ID" value="MCZ2473893.1"/>
    <property type="molecule type" value="Genomic_DNA"/>
</dbReference>
<evidence type="ECO:0000259" key="3">
    <source>
        <dbReference type="PROSITE" id="PS50893"/>
    </source>
</evidence>
<evidence type="ECO:0000256" key="1">
    <source>
        <dbReference type="ARBA" id="ARBA00022741"/>
    </source>
</evidence>
<evidence type="ECO:0000256" key="2">
    <source>
        <dbReference type="ARBA" id="ARBA00022840"/>
    </source>
</evidence>
<proteinExistence type="predicted"/>
<comment type="caution">
    <text evidence="4">The sequence shown here is derived from an EMBL/GenBank/DDBJ whole genome shotgun (WGS) entry which is preliminary data.</text>
</comment>
<accession>A0ABT4JCA1</accession>
<dbReference type="InterPro" id="IPR027417">
    <property type="entry name" value="P-loop_NTPase"/>
</dbReference>
<dbReference type="Proteomes" id="UP001321186">
    <property type="component" value="Unassembled WGS sequence"/>
</dbReference>
<keyword evidence="1" id="KW-0547">Nucleotide-binding</keyword>
<dbReference type="GO" id="GO:0005524">
    <property type="term" value="F:ATP binding"/>
    <property type="evidence" value="ECO:0007669"/>
    <property type="project" value="UniProtKB-KW"/>
</dbReference>
<keyword evidence="5" id="KW-1185">Reference proteome</keyword>
<dbReference type="SUPFAM" id="SSF52540">
    <property type="entry name" value="P-loop containing nucleoside triphosphate hydrolases"/>
    <property type="match status" value="2"/>
</dbReference>
<feature type="domain" description="ABC transporter" evidence="3">
    <location>
        <begin position="6"/>
        <end position="238"/>
    </location>
</feature>
<dbReference type="SMART" id="SM00382">
    <property type="entry name" value="AAA"/>
    <property type="match status" value="2"/>
</dbReference>
<dbReference type="PANTHER" id="PTHR43514:SF4">
    <property type="entry name" value="ABC TRANSPORTER I FAMILY MEMBER 10"/>
    <property type="match status" value="1"/>
</dbReference>
<dbReference type="RefSeq" id="WP_269009155.1">
    <property type="nucleotide sequence ID" value="NZ_JAANOH010000001.1"/>
</dbReference>
<evidence type="ECO:0000313" key="4">
    <source>
        <dbReference type="EMBL" id="MCZ2473893.1"/>
    </source>
</evidence>
<dbReference type="InterPro" id="IPR003593">
    <property type="entry name" value="AAA+_ATPase"/>
</dbReference>
<reference evidence="4 5" key="1">
    <citation type="submission" date="2020-03" db="EMBL/GenBank/DDBJ databases">
        <authorList>
            <person name="Pitt A."/>
            <person name="Hahn M.W."/>
        </authorList>
    </citation>
    <scope>NUCLEOTIDE SEQUENCE [LARGE SCALE GENOMIC DNA]</scope>
    <source>
        <strain evidence="4 5">5A-MARBSE</strain>
    </source>
</reference>
<dbReference type="InterPro" id="IPR050334">
    <property type="entry name" value="Molybdenum_import_ModC"/>
</dbReference>
<dbReference type="PANTHER" id="PTHR43514">
    <property type="entry name" value="ABC TRANSPORTER I FAMILY MEMBER 10"/>
    <property type="match status" value="1"/>
</dbReference>
<gene>
    <name evidence="4" type="ORF">G9H61_00425</name>
</gene>
<keyword evidence="2 4" id="KW-0067">ATP-binding</keyword>
<feature type="domain" description="ABC transporter" evidence="3">
    <location>
        <begin position="261"/>
        <end position="474"/>
    </location>
</feature>
<dbReference type="InterPro" id="IPR003439">
    <property type="entry name" value="ABC_transporter-like_ATP-bd"/>
</dbReference>
<dbReference type="PROSITE" id="PS50893">
    <property type="entry name" value="ABC_TRANSPORTER_2"/>
    <property type="match status" value="2"/>
</dbReference>
<sequence>MSKILADIQHLSASYGSTQVLSDISFQVLEGQHWAIVGSMGAGKTTLAKALTGRLFRKGTVSFFQDGSPSSKVYWIEQQHRFKNRSNVSDFYLQQRFNSQDSEDAYTILEELAEDDSVAINAWLDVFHLAALANKPLIQLSNGENKRLQLVKALLKQPDWLILDNPFLGLDAQGREILSQCLAKLPELGIHFILISSAMELPETVTHVMVLEAGQSIWQGDKQAYEQRKQLFIKSRVDDWKAKLKELITTKEVFPSFQWALQMKDVRVKYGEKLVLTGFNWEVKQGDKWLISGPNGAGKSTMLSLISADNPQAYAQNLLLFDRKRGSGESIWDIKKRIGYVSPELHVYFRAPGTVREVISSGLFDIMGLGKRMSVDQSGRVEAWMEVMGLAHLCERNFQQISTGEQRLVLLTRALVKNPPILILDEPCQGLDEDKIQHVKELLDFMSEQDEFTLLYVSHYEQDVPNCVTQRKCMV</sequence>
<protein>
    <submittedName>
        <fullName evidence="4">ATP-binding cassette domain-containing protein</fullName>
    </submittedName>
</protein>
<dbReference type="Gene3D" id="3.40.50.300">
    <property type="entry name" value="P-loop containing nucleotide triphosphate hydrolases"/>
    <property type="match status" value="2"/>
</dbReference>